<proteinExistence type="predicted"/>
<evidence type="ECO:0000313" key="3">
    <source>
        <dbReference type="Proteomes" id="UP000321479"/>
    </source>
</evidence>
<evidence type="ECO:0000256" key="1">
    <source>
        <dbReference type="SAM" id="MobiDB-lite"/>
    </source>
</evidence>
<dbReference type="EMBL" id="CP042436">
    <property type="protein sequence ID" value="QEC65196.1"/>
    <property type="molecule type" value="Genomic_DNA"/>
</dbReference>
<feature type="compositionally biased region" description="Acidic residues" evidence="1">
    <location>
        <begin position="26"/>
        <end position="52"/>
    </location>
</feature>
<dbReference type="KEGG" id="mgin:FRZ54_22355"/>
<accession>A0A5B8V3P6</accession>
<protein>
    <submittedName>
        <fullName evidence="2">Uncharacterized protein</fullName>
    </submittedName>
</protein>
<keyword evidence="3" id="KW-1185">Reference proteome</keyword>
<sequence length="143" mass="16495">MSAKRPHSRFDNDDDDRDKYLKDSLSEESETEDLSYNADDDSFEYDVESDDPDYQHPDPYNTSVKNGADMDSTYDEANPFDAVDEYIPNESLETDVDDLAMHIDKGKIVRLDPIDEIISRTPEDSRPDLDEEGYPKNDRPKHP</sequence>
<gene>
    <name evidence="2" type="ORF">FRZ54_22355</name>
</gene>
<organism evidence="2 3">
    <name type="scientific">Mucilaginibacter ginsenosidivorans</name>
    <dbReference type="NCBI Taxonomy" id="398053"/>
    <lineage>
        <taxon>Bacteria</taxon>
        <taxon>Pseudomonadati</taxon>
        <taxon>Bacteroidota</taxon>
        <taxon>Sphingobacteriia</taxon>
        <taxon>Sphingobacteriales</taxon>
        <taxon>Sphingobacteriaceae</taxon>
        <taxon>Mucilaginibacter</taxon>
    </lineage>
</organism>
<evidence type="ECO:0000313" key="2">
    <source>
        <dbReference type="EMBL" id="QEC65196.1"/>
    </source>
</evidence>
<reference evidence="2 3" key="1">
    <citation type="journal article" date="2017" name="Curr. Microbiol.">
        <title>Mucilaginibacter ginsenosidivorans sp. nov., Isolated from Soil of Ginseng Field.</title>
        <authorList>
            <person name="Kim M.M."/>
            <person name="Siddiqi M.Z."/>
            <person name="Im W.T."/>
        </authorList>
    </citation>
    <scope>NUCLEOTIDE SEQUENCE [LARGE SCALE GENOMIC DNA]</scope>
    <source>
        <strain evidence="2 3">Gsoil 3017</strain>
    </source>
</reference>
<name>A0A5B8V3P6_9SPHI</name>
<dbReference type="RefSeq" id="WP_147034027.1">
    <property type="nucleotide sequence ID" value="NZ_CP042436.1"/>
</dbReference>
<dbReference type="OrthoDB" id="714337at2"/>
<dbReference type="AlphaFoldDB" id="A0A5B8V3P6"/>
<feature type="region of interest" description="Disordered" evidence="1">
    <location>
        <begin position="116"/>
        <end position="143"/>
    </location>
</feature>
<dbReference type="Proteomes" id="UP000321479">
    <property type="component" value="Chromosome"/>
</dbReference>
<feature type="region of interest" description="Disordered" evidence="1">
    <location>
        <begin position="1"/>
        <end position="76"/>
    </location>
</feature>